<dbReference type="NCBIfam" id="TIGR02679">
    <property type="entry name" value="TIGR02679 family protein"/>
    <property type="match status" value="1"/>
</dbReference>
<dbReference type="Pfam" id="PF09664">
    <property type="entry name" value="DUF2399"/>
    <property type="match status" value="1"/>
</dbReference>
<dbReference type="InterPro" id="IPR013495">
    <property type="entry name" value="CHP02679"/>
</dbReference>
<evidence type="ECO:0000313" key="4">
    <source>
        <dbReference type="Proteomes" id="UP001231362"/>
    </source>
</evidence>
<evidence type="ECO:0000313" key="3">
    <source>
        <dbReference type="EMBL" id="MDQ0157473.1"/>
    </source>
</evidence>
<dbReference type="Pfam" id="PF11796">
    <property type="entry name" value="DUF3323"/>
    <property type="match status" value="1"/>
</dbReference>
<protein>
    <submittedName>
        <fullName evidence="3">Uncharacterized protein (TIGR02679 family)</fullName>
    </submittedName>
</protein>
<comment type="caution">
    <text evidence="3">The sequence shown here is derived from an EMBL/GenBank/DDBJ whole genome shotgun (WGS) entry which is preliminary data.</text>
</comment>
<dbReference type="RefSeq" id="WP_307151935.1">
    <property type="nucleotide sequence ID" value="NZ_JAUSTU010000028.1"/>
</dbReference>
<dbReference type="InterPro" id="IPR024466">
    <property type="entry name" value="CHP02679_N"/>
</dbReference>
<dbReference type="InterPro" id="IPR024465">
    <property type="entry name" value="DUF2399"/>
</dbReference>
<reference evidence="3 4" key="1">
    <citation type="submission" date="2023-07" db="EMBL/GenBank/DDBJ databases">
        <title>Genomic Encyclopedia of Type Strains, Phase IV (KMG-IV): sequencing the most valuable type-strain genomes for metagenomic binning, comparative biology and taxonomic classification.</title>
        <authorList>
            <person name="Goeker M."/>
        </authorList>
    </citation>
    <scope>NUCLEOTIDE SEQUENCE [LARGE SCALE GENOMIC DNA]</scope>
    <source>
        <strain evidence="3 4">DSM 23948</strain>
    </source>
</reference>
<dbReference type="EMBL" id="JAUSTU010000028">
    <property type="protein sequence ID" value="MDQ0157473.1"/>
    <property type="molecule type" value="Genomic_DNA"/>
</dbReference>
<evidence type="ECO:0000259" key="1">
    <source>
        <dbReference type="Pfam" id="PF09664"/>
    </source>
</evidence>
<organism evidence="3 4">
    <name type="scientific">Anoxybacillus andreesenii</name>
    <dbReference type="NCBI Taxonomy" id="1325932"/>
    <lineage>
        <taxon>Bacteria</taxon>
        <taxon>Bacillati</taxon>
        <taxon>Bacillota</taxon>
        <taxon>Bacilli</taxon>
        <taxon>Bacillales</taxon>
        <taxon>Anoxybacillaceae</taxon>
        <taxon>Anoxybacillus</taxon>
    </lineage>
</organism>
<feature type="domain" description="Conserved hypothetical protein CHP02679 N terminus" evidence="2">
    <location>
        <begin position="32"/>
        <end position="247"/>
    </location>
</feature>
<evidence type="ECO:0000259" key="2">
    <source>
        <dbReference type="Pfam" id="PF11796"/>
    </source>
</evidence>
<dbReference type="Proteomes" id="UP001231362">
    <property type="component" value="Unassembled WGS sequence"/>
</dbReference>
<accession>A0ABT9V971</accession>
<gene>
    <name evidence="3" type="ORF">J2S07_003808</name>
</gene>
<proteinExistence type="predicted"/>
<keyword evidence="4" id="KW-1185">Reference proteome</keyword>
<name>A0ABT9V971_9BACL</name>
<feature type="domain" description="DUF2399" evidence="1">
    <location>
        <begin position="269"/>
        <end position="422"/>
    </location>
</feature>
<sequence>MNKRIDIFKEEPGFLKLFSLFKEKYRSLGRVGGNVPINSFQQKELESIAGFLGIPTDELIKKGSIGLAAFEKELRSTGFADYDLLKLMEELLQESILTKKEEIEREQAEEKQFIDDLKVLVPDFFWIDWIVAKSPDTRWIWSLYKQDKEGLVEKLVHVCTAFSKLPEQGKYERLPVFAQRITGNPHYFDPNETAGKMLLHCLYVDQRNKGNDQAMMPKSVEELNDLLAEYGIMRDDLWNFVTCQGLLASSTGGVHPVWQAAVDTQSVLNMPLKELVKVDKVWPAKGSHVWIIENSSVCSTVMDAVPAAPIICTHGQLRAASWHLLDELAQTGCTLHYSGDLDPEGILIADKLKKRYGKQLHIWRMDVEAYETTKSNEDISNRFSKIERLSTTSEWKELVSLMKASMKAGYQEAIVGRLIDDIRNNSLET</sequence>